<reference evidence="2 3" key="1">
    <citation type="submission" date="2016-10" db="EMBL/GenBank/DDBJ databases">
        <authorList>
            <person name="de Groot N.N."/>
        </authorList>
    </citation>
    <scope>NUCLEOTIDE SEQUENCE [LARGE SCALE GENOMIC DNA]</scope>
    <source>
        <strain evidence="2 3">CGMCC 4.2023</strain>
    </source>
</reference>
<feature type="compositionally biased region" description="Low complexity" evidence="1">
    <location>
        <begin position="202"/>
        <end position="222"/>
    </location>
</feature>
<name>A0A1H5ZDU3_9ACTN</name>
<evidence type="ECO:0000313" key="3">
    <source>
        <dbReference type="Proteomes" id="UP000236754"/>
    </source>
</evidence>
<feature type="region of interest" description="Disordered" evidence="1">
    <location>
        <begin position="1"/>
        <end position="24"/>
    </location>
</feature>
<sequence>MRRVLSGPAPEQSSAEATPAAQHGMPAVQRALDFARGAWSRQNLAPDRVAVLLEKASEESEGIHFSVPYRALFKELEDSRISIEIGEETDFRGARAMFVLDSTTAEGGVLRIKPPAAGASARELREFAATVTHEMQHAFDSVSGGFKAQTPMQTMKQRKISSELRAFGVEAAAAFKLAIGDSYPQSGGSRRRSSRGSRRADSPPSANSWPWSTTPWTDTSVPARIPSPPSGG</sequence>
<organism evidence="2 3">
    <name type="scientific">Actinacidiphila yanglinensis</name>
    <dbReference type="NCBI Taxonomy" id="310779"/>
    <lineage>
        <taxon>Bacteria</taxon>
        <taxon>Bacillati</taxon>
        <taxon>Actinomycetota</taxon>
        <taxon>Actinomycetes</taxon>
        <taxon>Kitasatosporales</taxon>
        <taxon>Streptomycetaceae</taxon>
        <taxon>Actinacidiphila</taxon>
    </lineage>
</organism>
<feature type="region of interest" description="Disordered" evidence="1">
    <location>
        <begin position="181"/>
        <end position="232"/>
    </location>
</feature>
<protein>
    <submittedName>
        <fullName evidence="2">Uncharacterized protein</fullName>
    </submittedName>
</protein>
<evidence type="ECO:0000256" key="1">
    <source>
        <dbReference type="SAM" id="MobiDB-lite"/>
    </source>
</evidence>
<proteinExistence type="predicted"/>
<dbReference type="EMBL" id="FNVU01000004">
    <property type="protein sequence ID" value="SEG34659.1"/>
    <property type="molecule type" value="Genomic_DNA"/>
</dbReference>
<accession>A0A1H5ZDU3</accession>
<keyword evidence="3" id="KW-1185">Reference proteome</keyword>
<gene>
    <name evidence="2" type="ORF">SAMN05216223_104459</name>
</gene>
<dbReference type="Proteomes" id="UP000236754">
    <property type="component" value="Unassembled WGS sequence"/>
</dbReference>
<dbReference type="AlphaFoldDB" id="A0A1H5ZDU3"/>
<evidence type="ECO:0000313" key="2">
    <source>
        <dbReference type="EMBL" id="SEG34659.1"/>
    </source>
</evidence>